<keyword evidence="3" id="KW-0614">Plasmid</keyword>
<dbReference type="InterPro" id="IPR052278">
    <property type="entry name" value="Chordin-like_regulators"/>
</dbReference>
<gene>
    <name evidence="3" type="ORF">OLW01_16920</name>
</gene>
<accession>A0ABY7AV77</accession>
<sequence>MKKYLIYLLVLSLTACSLDFGSDNDSDPEEFKVSNTFNVVLSGSQEVPSVTSDNKAEAIIEYDEDRMQFRAKLDATEVDNFSAAHIHQGYVGTNGDVAFAFEPSETSGMYYIEETMLDQAAVEEMLDGGWYVNVHTQENPSGALRGQILTDDFILFTFKLSGEQEVPAVDTNAMGYGYATYHQTSGELDLKVTAMALEGANAAHIHTGRMGTNGGVAIALSQGADASQWVTPSETMIDSGTAETLLSGGHYVNVHTSENPSGEIRGQILADNFALVTFALNGEQEVPAVSTDAMGSGYALIDMNDYALELQVVTSGVSDATAAHIHTGRIGTNGGVLVGLEQSTDDMNVWKAPANTNLTEAVFNTLIDGGHYVNVHTPANAGGEIRGQILTDHFNLLTFPISGSQEVPAVTTDAMGSGYALVYLLTNELELKAVTSGVSDATAAHIHAGILGVNGDVVVALEQDSSDTNIWMTPDNTMLEQSVLDTFLDAGHYINIHTPANPSGQIRGQIVF</sequence>
<dbReference type="PROSITE" id="PS51257">
    <property type="entry name" value="PROKAR_LIPOPROTEIN"/>
    <property type="match status" value="1"/>
</dbReference>
<keyword evidence="4" id="KW-1185">Reference proteome</keyword>
<reference evidence="3" key="1">
    <citation type="submission" date="2022-10" db="EMBL/GenBank/DDBJ databases">
        <title>Catenovulum adriacola sp. nov. isolated in the Harbour of Susak.</title>
        <authorList>
            <person name="Schoch T."/>
            <person name="Reich S.J."/>
            <person name="Stoeferle S."/>
            <person name="Flaiz M."/>
            <person name="Kazda M."/>
            <person name="Riedel C.U."/>
            <person name="Duerre P."/>
        </authorList>
    </citation>
    <scope>NUCLEOTIDE SEQUENCE</scope>
    <source>
        <strain evidence="3">TS8</strain>
        <plasmid evidence="3">pCadTS8_2</plasmid>
    </source>
</reference>
<feature type="signal peptide" evidence="1">
    <location>
        <begin position="1"/>
        <end position="21"/>
    </location>
</feature>
<geneLocation type="plasmid" evidence="3 4">
    <name>pCadTS8_2</name>
</geneLocation>
<evidence type="ECO:0000259" key="2">
    <source>
        <dbReference type="PROSITE" id="PS50933"/>
    </source>
</evidence>
<dbReference type="Pfam" id="PF07452">
    <property type="entry name" value="CHRD"/>
    <property type="match status" value="4"/>
</dbReference>
<dbReference type="InterPro" id="IPR010895">
    <property type="entry name" value="CHRD"/>
</dbReference>
<evidence type="ECO:0000313" key="3">
    <source>
        <dbReference type="EMBL" id="WAJ72415.1"/>
    </source>
</evidence>
<dbReference type="Proteomes" id="UP001163726">
    <property type="component" value="Plasmid pCadTS8_2"/>
</dbReference>
<protein>
    <submittedName>
        <fullName evidence="3">CHRD domain-containing protein</fullName>
    </submittedName>
</protein>
<feature type="chain" id="PRO_5047234138" evidence="1">
    <location>
        <begin position="22"/>
        <end position="512"/>
    </location>
</feature>
<dbReference type="PANTHER" id="PTHR46526">
    <property type="entry name" value="CHORDIN"/>
    <property type="match status" value="1"/>
</dbReference>
<dbReference type="PANTHER" id="PTHR46526:SF1">
    <property type="entry name" value="CHORDIN"/>
    <property type="match status" value="1"/>
</dbReference>
<proteinExistence type="predicted"/>
<keyword evidence="1" id="KW-0732">Signal</keyword>
<evidence type="ECO:0000256" key="1">
    <source>
        <dbReference type="SAM" id="SignalP"/>
    </source>
</evidence>
<dbReference type="PROSITE" id="PS50933">
    <property type="entry name" value="CHRD"/>
    <property type="match status" value="1"/>
</dbReference>
<evidence type="ECO:0000313" key="4">
    <source>
        <dbReference type="Proteomes" id="UP001163726"/>
    </source>
</evidence>
<feature type="domain" description="CHRD" evidence="2">
    <location>
        <begin position="152"/>
        <end position="273"/>
    </location>
</feature>
<dbReference type="SMART" id="SM00754">
    <property type="entry name" value="CHRD"/>
    <property type="match status" value="4"/>
</dbReference>
<organism evidence="3 4">
    <name type="scientific">Catenovulum adriaticum</name>
    <dbReference type="NCBI Taxonomy" id="2984846"/>
    <lineage>
        <taxon>Bacteria</taxon>
        <taxon>Pseudomonadati</taxon>
        <taxon>Pseudomonadota</taxon>
        <taxon>Gammaproteobacteria</taxon>
        <taxon>Alteromonadales</taxon>
        <taxon>Alteromonadaceae</taxon>
        <taxon>Catenovulum</taxon>
    </lineage>
</organism>
<dbReference type="RefSeq" id="WP_268077216.1">
    <property type="nucleotide sequence ID" value="NZ_CP109967.1"/>
</dbReference>
<dbReference type="EMBL" id="CP109967">
    <property type="protein sequence ID" value="WAJ72415.1"/>
    <property type="molecule type" value="Genomic_DNA"/>
</dbReference>
<name>A0ABY7AV77_9ALTE</name>